<keyword evidence="3" id="KW-1185">Reference proteome</keyword>
<protein>
    <submittedName>
        <fullName evidence="2">Uncharacterized protein</fullName>
    </submittedName>
</protein>
<dbReference type="EMBL" id="JBHTBZ010000019">
    <property type="protein sequence ID" value="MFC7460600.1"/>
    <property type="molecule type" value="Genomic_DNA"/>
</dbReference>
<proteinExistence type="predicted"/>
<sequence>MTEIEISLLAKKVAADTQFWIALTGVFGAVVGVIVTVLGNLLQDCLRGKTQRRIDRYRQKLLRNLLEDETFQWRKLSTLSSVIGCNEEQTKAHLIAIGARGSEKSDDMWGLISRNPLPKFQQ</sequence>
<keyword evidence="1" id="KW-0812">Transmembrane</keyword>
<gene>
    <name evidence="2" type="ORF">ACFQU0_09190</name>
</gene>
<feature type="transmembrane region" description="Helical" evidence="1">
    <location>
        <begin position="20"/>
        <end position="42"/>
    </location>
</feature>
<organism evidence="2 3">
    <name type="scientific">Hydrogenophaga defluvii</name>
    <dbReference type="NCBI Taxonomy" id="249410"/>
    <lineage>
        <taxon>Bacteria</taxon>
        <taxon>Pseudomonadati</taxon>
        <taxon>Pseudomonadota</taxon>
        <taxon>Betaproteobacteria</taxon>
        <taxon>Burkholderiales</taxon>
        <taxon>Comamonadaceae</taxon>
        <taxon>Hydrogenophaga</taxon>
    </lineage>
</organism>
<evidence type="ECO:0000313" key="3">
    <source>
        <dbReference type="Proteomes" id="UP001596457"/>
    </source>
</evidence>
<name>A0ABW2SAV6_9BURK</name>
<accession>A0ABW2SAV6</accession>
<reference evidence="3" key="1">
    <citation type="journal article" date="2019" name="Int. J. Syst. Evol. Microbiol.">
        <title>The Global Catalogue of Microorganisms (GCM) 10K type strain sequencing project: providing services to taxonomists for standard genome sequencing and annotation.</title>
        <authorList>
            <consortium name="The Broad Institute Genomics Platform"/>
            <consortium name="The Broad Institute Genome Sequencing Center for Infectious Disease"/>
            <person name="Wu L."/>
            <person name="Ma J."/>
        </authorList>
    </citation>
    <scope>NUCLEOTIDE SEQUENCE [LARGE SCALE GENOMIC DNA]</scope>
    <source>
        <strain evidence="3">CCUG 53903</strain>
    </source>
</reference>
<evidence type="ECO:0000313" key="2">
    <source>
        <dbReference type="EMBL" id="MFC7460600.1"/>
    </source>
</evidence>
<evidence type="ECO:0000256" key="1">
    <source>
        <dbReference type="SAM" id="Phobius"/>
    </source>
</evidence>
<keyword evidence="1" id="KW-0472">Membrane</keyword>
<comment type="caution">
    <text evidence="2">The sequence shown here is derived from an EMBL/GenBank/DDBJ whole genome shotgun (WGS) entry which is preliminary data.</text>
</comment>
<keyword evidence="1" id="KW-1133">Transmembrane helix</keyword>
<dbReference type="RefSeq" id="WP_382200010.1">
    <property type="nucleotide sequence ID" value="NZ_JBHTBZ010000019.1"/>
</dbReference>
<dbReference type="Proteomes" id="UP001596457">
    <property type="component" value="Unassembled WGS sequence"/>
</dbReference>